<dbReference type="PANTHER" id="PTHR32294">
    <property type="entry name" value="DNA POLYMERASE III SUBUNIT ALPHA"/>
    <property type="match status" value="1"/>
</dbReference>
<dbReference type="STRING" id="537013.CLOSTMETH_02830"/>
<evidence type="ECO:0000256" key="10">
    <source>
        <dbReference type="ARBA" id="ARBA00049244"/>
    </source>
</evidence>
<sequence>MGHRSLLFEINGLGNRLWKGEKKMGFVHLHLHTEFSLLDGACRIKELAAYAKKLGQDALAITDHGNMFGTIDFYSACKAEGIKPIIGCEVYVAPRTRFDKVHRIDTSPNHLVLLCKNETGYRNLIKLVSAGYIEGFYSRPRIDHNLLQEHSEGLIALSACLAGEIPRALTAGDYGRAKQIAEFYRDTMGPDNYFIELQDHGIKEQRAILPQLVKLAQQVGVGLVATNDVHYIRREDSKTQKVLLCIQTGKTLDEELAIEFPTQEFYLKSEEEMQSLFGSFEGAIENTARIAERCNLEFEFGVTKLPHFEPPNGEDNKEFFLRLCHDGLKKYYGEQPDPKILDRFHYEIDVIDSMGFVDYYLIVYDFVRYAKEHGIPVGPGRGSGAGSIIAYCIGITGIDPIKYNLLFERFLNPERVSMPDFDIDFCYERRPEVLDYVIRKYGADHVAQIVTFGTLAARGAIRDVGRVMGMPYDVVDKIAKQVPIHPGITITIDSALKKSPELKAMADSDPQVRELIDTARKLEGMPRNTSTHAAGVVITDKPVTDYVPLSKNDESIVTQYTMNTIADLGLLKMDFLGLRNLTVISDAERGVRRFEPEFAINKIPLDDKETFDMLSQGQSDGVFQFESAGMRKMLSRMKPDCLEDLIAVLSLYRPGPAQFIDAFIENRIHPERITYRDERLRHILDVTYGVIVYQEQVMQIFRELAGYSYGRADVVRRAISKKKAGVMEQERIKFIEGAVANGLSERDAEAIFNDMSSFASYAFNKSHAAAYSLVSYQTAYLKCHYPREYMAALLNSVIYSTDKVISYIGECRKQHIQVLPPDINRSQIGFTVSDGSIRFGLLAVKKVGKGVIERIVEEREANGAFESLYNFVERMHNRELNKAAILAFIQCGAFDSFEENRRQMAESYERIVESVNSSKRSNINGQINLFETVTGTEKFSYPELEEYTTDELMAMERQTTGLYISSHPLDRFDKQLKGRRIDQISEIQQEESSYCDGAHAELGAIVASVKRIQTKGGALMAFAELEDRTGSIEAVVFPNVYATVGNRLAEGAAVLAGGSISVKEEEDKKLLCDRITLLAELSTDKLFLKFPSRGAEQVAAAQRMIVAHPGSSQVVFYFADEKKYLKLPESLKVQIESEFVKELSEAFGQSNVVIQ</sequence>
<dbReference type="SMART" id="SM00481">
    <property type="entry name" value="POLIIIAc"/>
    <property type="match status" value="1"/>
</dbReference>
<dbReference type="NCBIfam" id="NF004226">
    <property type="entry name" value="PRK05673.1"/>
    <property type="match status" value="1"/>
</dbReference>
<dbReference type="Pfam" id="PF02811">
    <property type="entry name" value="PHP"/>
    <property type="match status" value="1"/>
</dbReference>
<dbReference type="InterPro" id="IPR016195">
    <property type="entry name" value="Pol/histidinol_Pase-like"/>
</dbReference>
<evidence type="ECO:0000256" key="5">
    <source>
        <dbReference type="ARBA" id="ARBA00022679"/>
    </source>
</evidence>
<keyword evidence="13" id="KW-1185">Reference proteome</keyword>
<dbReference type="InterPro" id="IPR040982">
    <property type="entry name" value="DNA_pol3_finger"/>
</dbReference>
<name>C0EG38_9FIRM</name>
<dbReference type="Pfam" id="PF07733">
    <property type="entry name" value="DNA_pol3_alpha"/>
    <property type="match status" value="1"/>
</dbReference>
<dbReference type="Proteomes" id="UP000003340">
    <property type="component" value="Unassembled WGS sequence"/>
</dbReference>
<protein>
    <recommendedName>
        <fullName evidence="4">DNA polymerase III subunit alpha</fullName>
        <ecNumber evidence="3">2.7.7.7</ecNumber>
    </recommendedName>
</protein>
<dbReference type="CDD" id="cd12113">
    <property type="entry name" value="PHP_PolIIIA_DnaE3"/>
    <property type="match status" value="1"/>
</dbReference>
<dbReference type="InterPro" id="IPR004013">
    <property type="entry name" value="PHP_dom"/>
</dbReference>
<dbReference type="Pfam" id="PF01336">
    <property type="entry name" value="tRNA_anti-codon"/>
    <property type="match status" value="1"/>
</dbReference>
<keyword evidence="7" id="KW-0235">DNA replication</keyword>
<dbReference type="GO" id="GO:0003676">
    <property type="term" value="F:nucleic acid binding"/>
    <property type="evidence" value="ECO:0007669"/>
    <property type="project" value="InterPro"/>
</dbReference>
<dbReference type="InterPro" id="IPR004805">
    <property type="entry name" value="DnaE2/DnaE/PolC"/>
</dbReference>
<dbReference type="EC" id="2.7.7.7" evidence="3"/>
<dbReference type="HOGENOM" id="CLU_001600_0_0_9"/>
<evidence type="ECO:0000256" key="8">
    <source>
        <dbReference type="ARBA" id="ARBA00022932"/>
    </source>
</evidence>
<evidence type="ECO:0000256" key="7">
    <source>
        <dbReference type="ARBA" id="ARBA00022705"/>
    </source>
</evidence>
<dbReference type="Gene3D" id="1.10.10.1600">
    <property type="entry name" value="Bacterial DNA polymerase III alpha subunit, thumb domain"/>
    <property type="match status" value="1"/>
</dbReference>
<dbReference type="InterPro" id="IPR011708">
    <property type="entry name" value="DNA_pol3_alpha_NTPase_dom"/>
</dbReference>
<dbReference type="SUPFAM" id="SSF89550">
    <property type="entry name" value="PHP domain-like"/>
    <property type="match status" value="1"/>
</dbReference>
<evidence type="ECO:0000256" key="2">
    <source>
        <dbReference type="ARBA" id="ARBA00009496"/>
    </source>
</evidence>
<comment type="catalytic activity">
    <reaction evidence="10">
        <text>DNA(n) + a 2'-deoxyribonucleoside 5'-triphosphate = DNA(n+1) + diphosphate</text>
        <dbReference type="Rhea" id="RHEA:22508"/>
        <dbReference type="Rhea" id="RHEA-COMP:17339"/>
        <dbReference type="Rhea" id="RHEA-COMP:17340"/>
        <dbReference type="ChEBI" id="CHEBI:33019"/>
        <dbReference type="ChEBI" id="CHEBI:61560"/>
        <dbReference type="ChEBI" id="CHEBI:173112"/>
        <dbReference type="EC" id="2.7.7.7"/>
    </reaction>
</comment>
<evidence type="ECO:0000256" key="3">
    <source>
        <dbReference type="ARBA" id="ARBA00012417"/>
    </source>
</evidence>
<dbReference type="NCBIfam" id="NF005298">
    <property type="entry name" value="PRK06826.1"/>
    <property type="match status" value="1"/>
</dbReference>
<gene>
    <name evidence="12" type="ORF">CLOSTMETH_02830</name>
</gene>
<dbReference type="GO" id="GO:0005737">
    <property type="term" value="C:cytoplasm"/>
    <property type="evidence" value="ECO:0007669"/>
    <property type="project" value="UniProtKB-SubCell"/>
</dbReference>
<evidence type="ECO:0000313" key="13">
    <source>
        <dbReference type="Proteomes" id="UP000003340"/>
    </source>
</evidence>
<dbReference type="InterPro" id="IPR029460">
    <property type="entry name" value="DNAPol_HHH"/>
</dbReference>
<dbReference type="CDD" id="cd04485">
    <property type="entry name" value="DnaE_OBF"/>
    <property type="match status" value="1"/>
</dbReference>
<comment type="caution">
    <text evidence="12">The sequence shown here is derived from an EMBL/GenBank/DDBJ whole genome shotgun (WGS) entry which is preliminary data.</text>
</comment>
<keyword evidence="5 12" id="KW-0808">Transferase</keyword>
<dbReference type="GO" id="GO:0008408">
    <property type="term" value="F:3'-5' exonuclease activity"/>
    <property type="evidence" value="ECO:0007669"/>
    <property type="project" value="InterPro"/>
</dbReference>
<dbReference type="eggNOG" id="COG0587">
    <property type="taxonomic scope" value="Bacteria"/>
</dbReference>
<proteinExistence type="inferred from homology"/>
<dbReference type="InterPro" id="IPR041931">
    <property type="entry name" value="DNA_pol3_alpha_thumb_dom"/>
</dbReference>
<dbReference type="EMBL" id="ACEC01000095">
    <property type="protein sequence ID" value="EEG29559.1"/>
    <property type="molecule type" value="Genomic_DNA"/>
</dbReference>
<comment type="function">
    <text evidence="9">DNA polymerase III is a complex, multichain enzyme responsible for most of the replicative synthesis in bacteria. This DNA polymerase also exhibits 3' to 5' exonuclease activity. The alpha chain is the DNA polymerase.</text>
</comment>
<dbReference type="GO" id="GO:0006260">
    <property type="term" value="P:DNA replication"/>
    <property type="evidence" value="ECO:0007669"/>
    <property type="project" value="UniProtKB-KW"/>
</dbReference>
<evidence type="ECO:0000256" key="1">
    <source>
        <dbReference type="ARBA" id="ARBA00004496"/>
    </source>
</evidence>
<dbReference type="NCBIfam" id="TIGR00594">
    <property type="entry name" value="polc"/>
    <property type="match status" value="1"/>
</dbReference>
<dbReference type="Gene3D" id="1.10.150.870">
    <property type="match status" value="1"/>
</dbReference>
<reference evidence="12 13" key="1">
    <citation type="submission" date="2009-01" db="EMBL/GenBank/DDBJ databases">
        <authorList>
            <person name="Fulton L."/>
            <person name="Clifton S."/>
            <person name="Fulton B."/>
            <person name="Xu J."/>
            <person name="Minx P."/>
            <person name="Pepin K.H."/>
            <person name="Johnson M."/>
            <person name="Bhonagiri V."/>
            <person name="Nash W.E."/>
            <person name="Mardis E.R."/>
            <person name="Wilson R.K."/>
        </authorList>
    </citation>
    <scope>NUCLEOTIDE SEQUENCE [LARGE SCALE GENOMIC DNA]</scope>
    <source>
        <strain evidence="12 13">DSM 5476</strain>
    </source>
</reference>
<dbReference type="AlphaFoldDB" id="C0EG38"/>
<dbReference type="InterPro" id="IPR003141">
    <property type="entry name" value="Pol/His_phosphatase_N"/>
</dbReference>
<evidence type="ECO:0000313" key="12">
    <source>
        <dbReference type="EMBL" id="EEG29559.1"/>
    </source>
</evidence>
<evidence type="ECO:0000256" key="6">
    <source>
        <dbReference type="ARBA" id="ARBA00022695"/>
    </source>
</evidence>
<dbReference type="Pfam" id="PF14579">
    <property type="entry name" value="HHH_6"/>
    <property type="match status" value="1"/>
</dbReference>
<keyword evidence="8" id="KW-0239">DNA-directed DNA polymerase</keyword>
<evidence type="ECO:0000259" key="11">
    <source>
        <dbReference type="SMART" id="SM00481"/>
    </source>
</evidence>
<evidence type="ECO:0000256" key="9">
    <source>
        <dbReference type="ARBA" id="ARBA00025611"/>
    </source>
</evidence>
<dbReference type="GO" id="GO:0003887">
    <property type="term" value="F:DNA-directed DNA polymerase activity"/>
    <property type="evidence" value="ECO:0007669"/>
    <property type="project" value="UniProtKB-KW"/>
</dbReference>
<dbReference type="Pfam" id="PF17657">
    <property type="entry name" value="DNA_pol3_finger"/>
    <property type="match status" value="1"/>
</dbReference>
<dbReference type="PANTHER" id="PTHR32294:SF0">
    <property type="entry name" value="DNA POLYMERASE III SUBUNIT ALPHA"/>
    <property type="match status" value="1"/>
</dbReference>
<organism evidence="12 13">
    <name type="scientific">[Clostridium] methylpentosum DSM 5476</name>
    <dbReference type="NCBI Taxonomy" id="537013"/>
    <lineage>
        <taxon>Bacteria</taxon>
        <taxon>Bacillati</taxon>
        <taxon>Bacillota</taxon>
        <taxon>Clostridia</taxon>
        <taxon>Eubacteriales</taxon>
        <taxon>Oscillospiraceae</taxon>
        <taxon>Oscillospiraceae incertae sedis</taxon>
    </lineage>
</organism>
<dbReference type="Gene3D" id="3.20.20.140">
    <property type="entry name" value="Metal-dependent hydrolases"/>
    <property type="match status" value="1"/>
</dbReference>
<accession>C0EG38</accession>
<feature type="domain" description="Polymerase/histidinol phosphatase N-terminal" evidence="11">
    <location>
        <begin position="27"/>
        <end position="94"/>
    </location>
</feature>
<keyword evidence="6 12" id="KW-0548">Nucleotidyltransferase</keyword>
<reference evidence="12 13" key="2">
    <citation type="submission" date="2009-02" db="EMBL/GenBank/DDBJ databases">
        <title>Draft genome sequence of Clostridium methylpentosum (DSM 5476).</title>
        <authorList>
            <person name="Sudarsanam P."/>
            <person name="Ley R."/>
            <person name="Guruge J."/>
            <person name="Turnbaugh P.J."/>
            <person name="Mahowald M."/>
            <person name="Liep D."/>
            <person name="Gordon J."/>
        </authorList>
    </citation>
    <scope>NUCLEOTIDE SEQUENCE [LARGE SCALE GENOMIC DNA]</scope>
    <source>
        <strain evidence="12 13">DSM 5476</strain>
    </source>
</reference>
<comment type="similarity">
    <text evidence="2">Belongs to the DNA polymerase type-C family. DnaE subfamily.</text>
</comment>
<dbReference type="InterPro" id="IPR004365">
    <property type="entry name" value="NA-bd_OB_tRNA"/>
</dbReference>
<comment type="subcellular location">
    <subcellularLocation>
        <location evidence="1">Cytoplasm</location>
    </subcellularLocation>
</comment>
<evidence type="ECO:0000256" key="4">
    <source>
        <dbReference type="ARBA" id="ARBA00019114"/>
    </source>
</evidence>